<dbReference type="InterPro" id="IPR016024">
    <property type="entry name" value="ARM-type_fold"/>
</dbReference>
<dbReference type="InterPro" id="IPR011989">
    <property type="entry name" value="ARM-like"/>
</dbReference>
<dbReference type="GO" id="GO:0006611">
    <property type="term" value="P:protein export from nucleus"/>
    <property type="evidence" value="ECO:0007669"/>
    <property type="project" value="TreeGrafter"/>
</dbReference>
<dbReference type="AlphaFoldDB" id="A0AA36M3S5"/>
<dbReference type="Gene3D" id="1.25.10.10">
    <property type="entry name" value="Leucine-rich Repeat Variant"/>
    <property type="match status" value="1"/>
</dbReference>
<accession>A0AA36M3S5</accession>
<dbReference type="PANTHER" id="PTHR10997">
    <property type="entry name" value="IMPORTIN-7, 8, 11"/>
    <property type="match status" value="1"/>
</dbReference>
<dbReference type="SUPFAM" id="SSF48371">
    <property type="entry name" value="ARM repeat"/>
    <property type="match status" value="1"/>
</dbReference>
<dbReference type="GO" id="GO:0005635">
    <property type="term" value="C:nuclear envelope"/>
    <property type="evidence" value="ECO:0007669"/>
    <property type="project" value="TreeGrafter"/>
</dbReference>
<dbReference type="EMBL" id="CATQJL010000223">
    <property type="protein sequence ID" value="CAJ0597709.1"/>
    <property type="molecule type" value="Genomic_DNA"/>
</dbReference>
<evidence type="ECO:0000313" key="3">
    <source>
        <dbReference type="Proteomes" id="UP001176961"/>
    </source>
</evidence>
<dbReference type="InterPro" id="IPR013713">
    <property type="entry name" value="XPO2_central"/>
</dbReference>
<dbReference type="GO" id="GO:0005829">
    <property type="term" value="C:cytosol"/>
    <property type="evidence" value="ECO:0007669"/>
    <property type="project" value="TreeGrafter"/>
</dbReference>
<dbReference type="Pfam" id="PF08506">
    <property type="entry name" value="Cse1"/>
    <property type="match status" value="1"/>
</dbReference>
<evidence type="ECO:0000313" key="2">
    <source>
        <dbReference type="EMBL" id="CAJ0597709.1"/>
    </source>
</evidence>
<protein>
    <recommendedName>
        <fullName evidence="1">Exportin-2 central domain-containing protein</fullName>
    </recommendedName>
</protein>
<sequence length="279" mass="32008">MFLIRGNLQSQLSHAVHLMAKRDFPERWPSLVPALAEQLKVDDLGRLVASLLAMDQLFKKFRYESKSTALWTELKSCLLTVREPLTRVYAKMLEFIPQRSTMSAESVVQWLEILCLVSKVFHSLCFQDLPEYFEDNIKPWMDGYLEIMKMDCPSVSSSGGEPTYLDELKMGVCEIFTLYAQRFEEEISPFMQNIIQAVWQLVVQTNSETRCAYMYNAEGEFTNPYCRLSYAPKPDPLVPEITNFKNYLARAVLQRGPAANSAVEACIPAELRTHLMAYA</sequence>
<dbReference type="GO" id="GO:0006606">
    <property type="term" value="P:protein import into nucleus"/>
    <property type="evidence" value="ECO:0007669"/>
    <property type="project" value="TreeGrafter"/>
</dbReference>
<evidence type="ECO:0000259" key="1">
    <source>
        <dbReference type="Pfam" id="PF08506"/>
    </source>
</evidence>
<feature type="domain" description="Exportin-2 central" evidence="1">
    <location>
        <begin position="57"/>
        <end position="211"/>
    </location>
</feature>
<name>A0AA36M3S5_CYLNA</name>
<proteinExistence type="predicted"/>
<dbReference type="PANTHER" id="PTHR10997:SF8">
    <property type="entry name" value="EXPORTIN-2"/>
    <property type="match status" value="1"/>
</dbReference>
<organism evidence="2 3">
    <name type="scientific">Cylicocyclus nassatus</name>
    <name type="common">Nematode worm</name>
    <dbReference type="NCBI Taxonomy" id="53992"/>
    <lineage>
        <taxon>Eukaryota</taxon>
        <taxon>Metazoa</taxon>
        <taxon>Ecdysozoa</taxon>
        <taxon>Nematoda</taxon>
        <taxon>Chromadorea</taxon>
        <taxon>Rhabditida</taxon>
        <taxon>Rhabditina</taxon>
        <taxon>Rhabditomorpha</taxon>
        <taxon>Strongyloidea</taxon>
        <taxon>Strongylidae</taxon>
        <taxon>Cylicocyclus</taxon>
    </lineage>
</organism>
<keyword evidence="3" id="KW-1185">Reference proteome</keyword>
<dbReference type="Proteomes" id="UP001176961">
    <property type="component" value="Unassembled WGS sequence"/>
</dbReference>
<reference evidence="2" key="1">
    <citation type="submission" date="2023-07" db="EMBL/GenBank/DDBJ databases">
        <authorList>
            <consortium name="CYATHOMIX"/>
        </authorList>
    </citation>
    <scope>NUCLEOTIDE SEQUENCE</scope>
    <source>
        <strain evidence="2">N/A</strain>
    </source>
</reference>
<gene>
    <name evidence="2" type="ORF">CYNAS_LOCUS9692</name>
</gene>
<comment type="caution">
    <text evidence="2">The sequence shown here is derived from an EMBL/GenBank/DDBJ whole genome shotgun (WGS) entry which is preliminary data.</text>
</comment>
<dbReference type="GO" id="GO:0005049">
    <property type="term" value="F:nuclear export signal receptor activity"/>
    <property type="evidence" value="ECO:0007669"/>
    <property type="project" value="TreeGrafter"/>
</dbReference>